<comment type="caution">
    <text evidence="1">The sequence shown here is derived from an EMBL/GenBank/DDBJ whole genome shotgun (WGS) entry which is preliminary data.</text>
</comment>
<dbReference type="EMBL" id="JAGFBR010000012">
    <property type="protein sequence ID" value="KAH0458414.1"/>
    <property type="molecule type" value="Genomic_DNA"/>
</dbReference>
<name>A0AAV7G9E1_DENCH</name>
<dbReference type="Proteomes" id="UP000775213">
    <property type="component" value="Unassembled WGS sequence"/>
</dbReference>
<organism evidence="1 2">
    <name type="scientific">Dendrobium chrysotoxum</name>
    <name type="common">Orchid</name>
    <dbReference type="NCBI Taxonomy" id="161865"/>
    <lineage>
        <taxon>Eukaryota</taxon>
        <taxon>Viridiplantae</taxon>
        <taxon>Streptophyta</taxon>
        <taxon>Embryophyta</taxon>
        <taxon>Tracheophyta</taxon>
        <taxon>Spermatophyta</taxon>
        <taxon>Magnoliopsida</taxon>
        <taxon>Liliopsida</taxon>
        <taxon>Asparagales</taxon>
        <taxon>Orchidaceae</taxon>
        <taxon>Epidendroideae</taxon>
        <taxon>Malaxideae</taxon>
        <taxon>Dendrobiinae</taxon>
        <taxon>Dendrobium</taxon>
    </lineage>
</organism>
<proteinExistence type="predicted"/>
<gene>
    <name evidence="1" type="ORF">IEQ34_013729</name>
</gene>
<evidence type="ECO:0000313" key="2">
    <source>
        <dbReference type="Proteomes" id="UP000775213"/>
    </source>
</evidence>
<keyword evidence="2" id="KW-1185">Reference proteome</keyword>
<sequence length="79" mass="9319">MSNISQSTSHPLLLSDAIKVLDQITEVFEDITIYLYSIKLLEDPIKREMFMSMLNERRIHIFVNSSVIFEEDLFGIYEF</sequence>
<accession>A0AAV7G9E1</accession>
<reference evidence="1 2" key="1">
    <citation type="journal article" date="2021" name="Hortic Res">
        <title>Chromosome-scale assembly of the Dendrobium chrysotoxum genome enhances the understanding of orchid evolution.</title>
        <authorList>
            <person name="Zhang Y."/>
            <person name="Zhang G.Q."/>
            <person name="Zhang D."/>
            <person name="Liu X.D."/>
            <person name="Xu X.Y."/>
            <person name="Sun W.H."/>
            <person name="Yu X."/>
            <person name="Zhu X."/>
            <person name="Wang Z.W."/>
            <person name="Zhao X."/>
            <person name="Zhong W.Y."/>
            <person name="Chen H."/>
            <person name="Yin W.L."/>
            <person name="Huang T."/>
            <person name="Niu S.C."/>
            <person name="Liu Z.J."/>
        </authorList>
    </citation>
    <scope>NUCLEOTIDE SEQUENCE [LARGE SCALE GENOMIC DNA]</scope>
    <source>
        <strain evidence="1">Lindl</strain>
    </source>
</reference>
<protein>
    <submittedName>
        <fullName evidence="1">Uncharacterized protein</fullName>
    </submittedName>
</protein>
<evidence type="ECO:0000313" key="1">
    <source>
        <dbReference type="EMBL" id="KAH0458414.1"/>
    </source>
</evidence>
<dbReference type="AlphaFoldDB" id="A0AAV7G9E1"/>